<dbReference type="CDD" id="cd06261">
    <property type="entry name" value="TM_PBP2"/>
    <property type="match status" value="1"/>
</dbReference>
<keyword evidence="6 7" id="KW-0472">Membrane</keyword>
<comment type="similarity">
    <text evidence="7">Belongs to the binding-protein-dependent transport system permease family.</text>
</comment>
<dbReference type="RefSeq" id="WP_220195486.1">
    <property type="nucleotide sequence ID" value="NZ_BNJF01000002.1"/>
</dbReference>
<keyword evidence="3" id="KW-1003">Cell membrane</keyword>
<evidence type="ECO:0000313" key="9">
    <source>
        <dbReference type="EMBL" id="GHO46086.1"/>
    </source>
</evidence>
<accession>A0A8J3HZL2</accession>
<feature type="transmembrane region" description="Helical" evidence="7">
    <location>
        <begin position="127"/>
        <end position="147"/>
    </location>
</feature>
<dbReference type="Gene3D" id="1.10.3720.10">
    <property type="entry name" value="MetI-like"/>
    <property type="match status" value="1"/>
</dbReference>
<evidence type="ECO:0000259" key="8">
    <source>
        <dbReference type="PROSITE" id="PS50928"/>
    </source>
</evidence>
<feature type="transmembrane region" description="Helical" evidence="7">
    <location>
        <begin position="237"/>
        <end position="257"/>
    </location>
</feature>
<feature type="transmembrane region" description="Helical" evidence="7">
    <location>
        <begin position="97"/>
        <end position="121"/>
    </location>
</feature>
<feature type="transmembrane region" description="Helical" evidence="7">
    <location>
        <begin position="33"/>
        <end position="52"/>
    </location>
</feature>
<evidence type="ECO:0000313" key="10">
    <source>
        <dbReference type="Proteomes" id="UP000612362"/>
    </source>
</evidence>
<feature type="transmembrane region" description="Helical" evidence="7">
    <location>
        <begin position="294"/>
        <end position="315"/>
    </location>
</feature>
<protein>
    <submittedName>
        <fullName evidence="9">Sugar ABC transporter permease</fullName>
    </submittedName>
</protein>
<dbReference type="InterPro" id="IPR000515">
    <property type="entry name" value="MetI-like"/>
</dbReference>
<keyword evidence="10" id="KW-1185">Reference proteome</keyword>
<dbReference type="GO" id="GO:0055085">
    <property type="term" value="P:transmembrane transport"/>
    <property type="evidence" value="ECO:0007669"/>
    <property type="project" value="InterPro"/>
</dbReference>
<dbReference type="Proteomes" id="UP000612362">
    <property type="component" value="Unassembled WGS sequence"/>
</dbReference>
<dbReference type="PANTHER" id="PTHR30193:SF37">
    <property type="entry name" value="INNER MEMBRANE ABC TRANSPORTER PERMEASE PROTEIN YCJO"/>
    <property type="match status" value="1"/>
</dbReference>
<dbReference type="EMBL" id="BNJF01000002">
    <property type="protein sequence ID" value="GHO46086.1"/>
    <property type="molecule type" value="Genomic_DNA"/>
</dbReference>
<dbReference type="GO" id="GO:0005886">
    <property type="term" value="C:plasma membrane"/>
    <property type="evidence" value="ECO:0007669"/>
    <property type="project" value="UniProtKB-SubCell"/>
</dbReference>
<evidence type="ECO:0000256" key="1">
    <source>
        <dbReference type="ARBA" id="ARBA00004651"/>
    </source>
</evidence>
<feature type="transmembrane region" description="Helical" evidence="7">
    <location>
        <begin position="182"/>
        <end position="205"/>
    </location>
</feature>
<keyword evidence="5 7" id="KW-1133">Transmembrane helix</keyword>
<comment type="caution">
    <text evidence="9">The sequence shown here is derived from an EMBL/GenBank/DDBJ whole genome shotgun (WGS) entry which is preliminary data.</text>
</comment>
<evidence type="ECO:0000256" key="6">
    <source>
        <dbReference type="ARBA" id="ARBA00023136"/>
    </source>
</evidence>
<feature type="domain" description="ABC transmembrane type-1" evidence="8">
    <location>
        <begin position="93"/>
        <end position="310"/>
    </location>
</feature>
<dbReference type="PANTHER" id="PTHR30193">
    <property type="entry name" value="ABC TRANSPORTER PERMEASE PROTEIN"/>
    <property type="match status" value="1"/>
</dbReference>
<gene>
    <name evidence="9" type="ORF">KSX_42490</name>
</gene>
<dbReference type="InterPro" id="IPR035906">
    <property type="entry name" value="MetI-like_sf"/>
</dbReference>
<dbReference type="Pfam" id="PF00528">
    <property type="entry name" value="BPD_transp_1"/>
    <property type="match status" value="1"/>
</dbReference>
<keyword evidence="2 7" id="KW-0813">Transport</keyword>
<evidence type="ECO:0000256" key="2">
    <source>
        <dbReference type="ARBA" id="ARBA00022448"/>
    </source>
</evidence>
<proteinExistence type="inferred from homology"/>
<evidence type="ECO:0000256" key="5">
    <source>
        <dbReference type="ARBA" id="ARBA00022989"/>
    </source>
</evidence>
<keyword evidence="4 7" id="KW-0812">Transmembrane</keyword>
<dbReference type="SUPFAM" id="SSF161098">
    <property type="entry name" value="MetI-like"/>
    <property type="match status" value="1"/>
</dbReference>
<reference evidence="9" key="1">
    <citation type="submission" date="2020-10" db="EMBL/GenBank/DDBJ databases">
        <title>Taxonomic study of unclassified bacteria belonging to the class Ktedonobacteria.</title>
        <authorList>
            <person name="Yabe S."/>
            <person name="Wang C.M."/>
            <person name="Zheng Y."/>
            <person name="Sakai Y."/>
            <person name="Cavaletti L."/>
            <person name="Monciardini P."/>
            <person name="Donadio S."/>
        </authorList>
    </citation>
    <scope>NUCLEOTIDE SEQUENCE</scope>
    <source>
        <strain evidence="9">SOSP1-1</strain>
    </source>
</reference>
<dbReference type="InterPro" id="IPR051393">
    <property type="entry name" value="ABC_transporter_permease"/>
</dbReference>
<comment type="subcellular location">
    <subcellularLocation>
        <location evidence="1 7">Cell membrane</location>
        <topology evidence="1 7">Multi-pass membrane protein</topology>
    </subcellularLocation>
</comment>
<evidence type="ECO:0000256" key="7">
    <source>
        <dbReference type="RuleBase" id="RU363032"/>
    </source>
</evidence>
<organism evidence="9 10">
    <name type="scientific">Ktedonospora formicarum</name>
    <dbReference type="NCBI Taxonomy" id="2778364"/>
    <lineage>
        <taxon>Bacteria</taxon>
        <taxon>Bacillati</taxon>
        <taxon>Chloroflexota</taxon>
        <taxon>Ktedonobacteria</taxon>
        <taxon>Ktedonobacterales</taxon>
        <taxon>Ktedonobacteraceae</taxon>
        <taxon>Ktedonospora</taxon>
    </lineage>
</organism>
<evidence type="ECO:0000256" key="3">
    <source>
        <dbReference type="ARBA" id="ARBA00022475"/>
    </source>
</evidence>
<dbReference type="AlphaFoldDB" id="A0A8J3HZL2"/>
<sequence length="321" mass="35888">MSLQIKAAEEEATGKLPNRGKGGPRSPHLRRNVAFWCLVGPLVLGLLIFVYIPILWGLLLSFSQAQGTVFPTSFVWFENYRSMLLDPEFQQSLKTFVLFALFIVPVTFALALGLAVLVNAATFLRGFFRSIFFLPTAVSYVAAAIIWRLSLFNGLPFGLVNMVLGHFGIAPISWLSTVNPPWYWLVLVSVRLWLQLGFYMIIFLAGLQEIPQSIYEAASVDGAPSGWKRFRYITFPLLRNTSVSVLLLLLIAAFQAFDEFFNLLNSSGIIDARTPLWYLYIVGFGNQDFGRGDAGSFILTAIIVLFTLIQGRLFGFGRSDD</sequence>
<evidence type="ECO:0000256" key="4">
    <source>
        <dbReference type="ARBA" id="ARBA00022692"/>
    </source>
</evidence>
<dbReference type="PROSITE" id="PS50928">
    <property type="entry name" value="ABC_TM1"/>
    <property type="match status" value="1"/>
</dbReference>
<name>A0A8J3HZL2_9CHLR</name>